<keyword evidence="6" id="KW-1185">Reference proteome</keyword>
<dbReference type="OrthoDB" id="9131762at2"/>
<dbReference type="PATRIC" id="fig|626887.3.peg.3630"/>
<feature type="region of interest" description="Disordered" evidence="4">
    <location>
        <begin position="14"/>
        <end position="34"/>
    </location>
</feature>
<dbReference type="AlphaFoldDB" id="N6WWY8"/>
<accession>N6WWY8</accession>
<comment type="similarity">
    <text evidence="2">Belongs to the YejK family.</text>
</comment>
<organism evidence="5 6">
    <name type="scientific">Marinobacter nanhaiticus D15-8W</name>
    <dbReference type="NCBI Taxonomy" id="626887"/>
    <lineage>
        <taxon>Bacteria</taxon>
        <taxon>Pseudomonadati</taxon>
        <taxon>Pseudomonadota</taxon>
        <taxon>Gammaproteobacteria</taxon>
        <taxon>Pseudomonadales</taxon>
        <taxon>Marinobacteraceae</taxon>
        <taxon>Marinobacter</taxon>
    </lineage>
</organism>
<evidence type="ECO:0000256" key="2">
    <source>
        <dbReference type="ARBA" id="ARBA00009035"/>
    </source>
</evidence>
<keyword evidence="3" id="KW-0963">Cytoplasm</keyword>
<dbReference type="GO" id="GO:0043590">
    <property type="term" value="C:bacterial nucleoid"/>
    <property type="evidence" value="ECO:0007669"/>
    <property type="project" value="TreeGrafter"/>
</dbReference>
<dbReference type="PANTHER" id="PTHR38772">
    <property type="match status" value="1"/>
</dbReference>
<dbReference type="PANTHER" id="PTHR38772:SF1">
    <property type="entry name" value="NUCLEOID-ASSOCIATED PROTEIN YEJK"/>
    <property type="match status" value="1"/>
</dbReference>
<comment type="caution">
    <text evidence="5">The sequence shown here is derived from an EMBL/GenBank/DDBJ whole genome shotgun (WGS) entry which is preliminary data.</text>
</comment>
<sequence>MAIKQLRVTFASQMQPGQEAQVRPGKPLSEPGGDYEGLHKQLKRLFNARPGKKYGRFTDDIGTSPASAWLRDYIEGKLGFESLTDKLFGQWQELLTSSQEEYYGHLMLVHEALADGEVLYLFALESDSALRLDHEQALDATDVLSTSRLNLALRLEVEDWLGDHPSENFLTLVHARGTGEPGELFIRLCGFTNQVDVEKETLTFLNAVEAFAAQTEEPEKAGQVRSKAYEFCKEQHALGEPVAIEALSGYLDEDQPERFQTFASESQDIPADAVLHPDHRKVKKLVRISGSGGGMSVSFSSDLVNQAVYYDRENDALTITKLPKALREQLQRYLEARQEGGEQ</sequence>
<dbReference type="GO" id="GO:0003727">
    <property type="term" value="F:single-stranded RNA binding"/>
    <property type="evidence" value="ECO:0007669"/>
    <property type="project" value="TreeGrafter"/>
</dbReference>
<dbReference type="eggNOG" id="COG3081">
    <property type="taxonomic scope" value="Bacteria"/>
</dbReference>
<proteinExistence type="inferred from homology"/>
<dbReference type="GO" id="GO:0003690">
    <property type="term" value="F:double-stranded DNA binding"/>
    <property type="evidence" value="ECO:0007669"/>
    <property type="project" value="TreeGrafter"/>
</dbReference>
<evidence type="ECO:0000313" key="5">
    <source>
        <dbReference type="EMBL" id="ENO13343.1"/>
    </source>
</evidence>
<evidence type="ECO:0000256" key="3">
    <source>
        <dbReference type="ARBA" id="ARBA00022490"/>
    </source>
</evidence>
<dbReference type="Proteomes" id="UP000013165">
    <property type="component" value="Unassembled WGS sequence"/>
</dbReference>
<comment type="subcellular location">
    <subcellularLocation>
        <location evidence="1">Cytoplasm</location>
        <location evidence="1">Nucleoid</location>
    </subcellularLocation>
</comment>
<protein>
    <submittedName>
        <fullName evidence="5">Nucleoid-associated protein</fullName>
    </submittedName>
</protein>
<dbReference type="InterPro" id="IPR007358">
    <property type="entry name" value="Nucleoid_associated_NdpA"/>
</dbReference>
<evidence type="ECO:0000256" key="1">
    <source>
        <dbReference type="ARBA" id="ARBA00004453"/>
    </source>
</evidence>
<reference evidence="5 6" key="1">
    <citation type="journal article" date="2013" name="Genome Announc.">
        <title>Genome Sequence of the Polycyclic Aromatic Hydrocarbon-Degrading Bacterium Strain Marinobacter nanhaiticus D15-8WT.</title>
        <authorList>
            <person name="Cui Z."/>
            <person name="Gao W."/>
            <person name="Li Q."/>
            <person name="Xu G."/>
            <person name="Zheng L."/>
        </authorList>
    </citation>
    <scope>NUCLEOTIDE SEQUENCE [LARGE SCALE GENOMIC DNA]</scope>
    <source>
        <strain evidence="5 6">D15-8W</strain>
    </source>
</reference>
<evidence type="ECO:0000313" key="6">
    <source>
        <dbReference type="Proteomes" id="UP000013165"/>
    </source>
</evidence>
<dbReference type="STRING" id="626887.J057_18145"/>
<dbReference type="RefSeq" id="WP_004581568.1">
    <property type="nucleotide sequence ID" value="NZ_AP028878.1"/>
</dbReference>
<dbReference type="EMBL" id="APLQ01000014">
    <property type="protein sequence ID" value="ENO13343.1"/>
    <property type="molecule type" value="Genomic_DNA"/>
</dbReference>
<gene>
    <name evidence="5" type="ORF">J057_18145</name>
</gene>
<dbReference type="Pfam" id="PF04245">
    <property type="entry name" value="NA37"/>
    <property type="match status" value="1"/>
</dbReference>
<name>N6WWY8_9GAMM</name>
<dbReference type="HOGENOM" id="CLU_063050_1_0_6"/>
<evidence type="ECO:0000256" key="4">
    <source>
        <dbReference type="SAM" id="MobiDB-lite"/>
    </source>
</evidence>